<evidence type="ECO:0000256" key="3">
    <source>
        <dbReference type="SAM" id="SignalP"/>
    </source>
</evidence>
<dbReference type="OrthoDB" id="8447011at2"/>
<feature type="chain" id="PRO_5024285320" evidence="3">
    <location>
        <begin position="23"/>
        <end position="214"/>
    </location>
</feature>
<feature type="transmembrane region" description="Helical" evidence="2">
    <location>
        <begin position="188"/>
        <end position="207"/>
    </location>
</feature>
<protein>
    <submittedName>
        <fullName evidence="4">Cobalt ABC transporter permease</fullName>
    </submittedName>
</protein>
<proteinExistence type="predicted"/>
<evidence type="ECO:0000313" key="5">
    <source>
        <dbReference type="Proteomes" id="UP000323886"/>
    </source>
</evidence>
<dbReference type="Proteomes" id="UP000323886">
    <property type="component" value="Unassembled WGS sequence"/>
</dbReference>
<gene>
    <name evidence="4" type="ORF">F1193_07310</name>
</gene>
<organism evidence="4 5">
    <name type="scientific">Blastochloris sulfoviridis</name>
    <dbReference type="NCBI Taxonomy" id="50712"/>
    <lineage>
        <taxon>Bacteria</taxon>
        <taxon>Pseudomonadati</taxon>
        <taxon>Pseudomonadota</taxon>
        <taxon>Alphaproteobacteria</taxon>
        <taxon>Hyphomicrobiales</taxon>
        <taxon>Blastochloridaceae</taxon>
        <taxon>Blastochloris</taxon>
    </lineage>
</organism>
<comment type="caution">
    <text evidence="4">The sequence shown here is derived from an EMBL/GenBank/DDBJ whole genome shotgun (WGS) entry which is preliminary data.</text>
</comment>
<dbReference type="AlphaFoldDB" id="A0A5M6I2Z7"/>
<keyword evidence="2" id="KW-0812">Transmembrane</keyword>
<evidence type="ECO:0000313" key="4">
    <source>
        <dbReference type="EMBL" id="KAA5602165.1"/>
    </source>
</evidence>
<feature type="signal peptide" evidence="3">
    <location>
        <begin position="1"/>
        <end position="22"/>
    </location>
</feature>
<dbReference type="EMBL" id="VWPL01000009">
    <property type="protein sequence ID" value="KAA5602165.1"/>
    <property type="molecule type" value="Genomic_DNA"/>
</dbReference>
<feature type="region of interest" description="Disordered" evidence="1">
    <location>
        <begin position="106"/>
        <end position="154"/>
    </location>
</feature>
<accession>A0A5M6I2Z7</accession>
<keyword evidence="5" id="KW-1185">Reference proteome</keyword>
<keyword evidence="2" id="KW-1133">Transmembrane helix</keyword>
<evidence type="ECO:0000256" key="2">
    <source>
        <dbReference type="SAM" id="Phobius"/>
    </source>
</evidence>
<keyword evidence="3" id="KW-0732">Signal</keyword>
<name>A0A5M6I2Z7_9HYPH</name>
<sequence>MQKIAAILVLALSLGWSAPALAHKVVAGAYASGDAIEGEIGFSDGEPAKNVLVEVFDEDGTRLGEVRTKEDGTFVFEPKAAVTHIFRADLGAGHVAEIRVDRSELPASLTTGGQPTPDAAGGPPLGEASSAAAPSVAPPVTAEPPPQSSPAALTEAQRAVVAELIRNEIRPLRREVIAYREKNDLQSILGGIGYIVGLFGLWFFLAARRQARAG</sequence>
<reference evidence="4 5" key="1">
    <citation type="submission" date="2019-09" db="EMBL/GenBank/DDBJ databases">
        <title>Draft Whole-Genome sequence of Blastochloris sulfoviridis DSM 729.</title>
        <authorList>
            <person name="Meyer T.E."/>
            <person name="Kyndt J.A."/>
        </authorList>
    </citation>
    <scope>NUCLEOTIDE SEQUENCE [LARGE SCALE GENOMIC DNA]</scope>
    <source>
        <strain evidence="4 5">DSM 729</strain>
    </source>
</reference>
<dbReference type="RefSeq" id="WP_150097021.1">
    <property type="nucleotide sequence ID" value="NZ_VWPL01000009.1"/>
</dbReference>
<evidence type="ECO:0000256" key="1">
    <source>
        <dbReference type="SAM" id="MobiDB-lite"/>
    </source>
</evidence>
<keyword evidence="2" id="KW-0472">Membrane</keyword>
<feature type="compositionally biased region" description="Low complexity" evidence="1">
    <location>
        <begin position="127"/>
        <end position="140"/>
    </location>
</feature>